<organism evidence="1">
    <name type="scientific">bioreactor metagenome</name>
    <dbReference type="NCBI Taxonomy" id="1076179"/>
    <lineage>
        <taxon>unclassified sequences</taxon>
        <taxon>metagenomes</taxon>
        <taxon>ecological metagenomes</taxon>
    </lineage>
</organism>
<name>A0A645ADG4_9ZZZZ</name>
<sequence>MCSSLVGDKKYFLGNIENGFTLRSLENPIYDNCKRCKYFNNCRKICPSRAIMNKVENELSKEDREMRKACFYIVKNQRGEI</sequence>
<dbReference type="EMBL" id="VSSQ01013103">
    <property type="protein sequence ID" value="MPM50738.1"/>
    <property type="molecule type" value="Genomic_DNA"/>
</dbReference>
<dbReference type="AlphaFoldDB" id="A0A645ADG4"/>
<comment type="caution">
    <text evidence="1">The sequence shown here is derived from an EMBL/GenBank/DDBJ whole genome shotgun (WGS) entry which is preliminary data.</text>
</comment>
<reference evidence="1" key="1">
    <citation type="submission" date="2019-08" db="EMBL/GenBank/DDBJ databases">
        <authorList>
            <person name="Kucharzyk K."/>
            <person name="Murdoch R.W."/>
            <person name="Higgins S."/>
            <person name="Loffler F."/>
        </authorList>
    </citation>
    <scope>NUCLEOTIDE SEQUENCE</scope>
</reference>
<accession>A0A645ADG4</accession>
<gene>
    <name evidence="1" type="ORF">SDC9_97481</name>
</gene>
<evidence type="ECO:0000313" key="1">
    <source>
        <dbReference type="EMBL" id="MPM50738.1"/>
    </source>
</evidence>
<proteinExistence type="predicted"/>
<protein>
    <submittedName>
        <fullName evidence="1">Uncharacterized protein</fullName>
    </submittedName>
</protein>